<organism evidence="3 4">
    <name type="scientific">Thermosphaera aggregans (strain DSM 11486 / M11TL)</name>
    <dbReference type="NCBI Taxonomy" id="633148"/>
    <lineage>
        <taxon>Archaea</taxon>
        <taxon>Thermoproteota</taxon>
        <taxon>Thermoprotei</taxon>
        <taxon>Desulfurococcales</taxon>
        <taxon>Desulfurococcaceae</taxon>
        <taxon>Thermosphaera</taxon>
    </lineage>
</organism>
<evidence type="ECO:0000256" key="1">
    <source>
        <dbReference type="SAM" id="Phobius"/>
    </source>
</evidence>
<dbReference type="InterPro" id="IPR011991">
    <property type="entry name" value="ArsR-like_HTH"/>
</dbReference>
<proteinExistence type="predicted"/>
<dbReference type="KEGG" id="tag:Tagg_1352"/>
<dbReference type="Pfam" id="PF01978">
    <property type="entry name" value="TrmB"/>
    <property type="match status" value="1"/>
</dbReference>
<dbReference type="RefSeq" id="WP_013130206.1">
    <property type="nucleotide sequence ID" value="NC_014160.1"/>
</dbReference>
<reference key="3">
    <citation type="submission" date="2010-02" db="EMBL/GenBank/DDBJ databases">
        <title>Complete genome sequence of Thermosphaera aggregans type strain (M11TL).</title>
        <authorList>
            <consortium name="US DOE Joint Genome Institute (JGI-PGF)"/>
            <person name="Spring S."/>
            <person name="Lapidus A."/>
            <person name="Munk C."/>
            <person name="Schroeder M."/>
            <person name="Glavina Del Rio T."/>
            <person name="Tice H."/>
            <person name="Copeland A."/>
            <person name="Cheng J.-F."/>
            <person name="Lucas S."/>
            <person name="Chen F."/>
            <person name="Nolan M."/>
            <person name="Bruce D."/>
            <person name="Goodwin L."/>
            <person name="Pitluck S."/>
            <person name="Ivanova N."/>
            <person name="Mavromatis K."/>
            <person name="Ovchinnikova G."/>
            <person name="Pati A."/>
            <person name="Chen A."/>
            <person name="Palaniappan K."/>
            <person name="Land M."/>
            <person name="Hauser L."/>
            <person name="Chang Y.-J."/>
            <person name="Jeffries C.C."/>
            <person name="Brettin T."/>
            <person name="Detter J.C."/>
            <person name="Tapia R."/>
            <person name="Han C."/>
            <person name="Chain P."/>
            <person name="Heimerl T."/>
            <person name="Weik F."/>
            <person name="Goker M."/>
            <person name="Rachel R."/>
            <person name="Bristow J."/>
            <person name="Eisen J.A."/>
            <person name="Markowitz V."/>
            <person name="Hugenholtz P."/>
            <person name="Kyrpides N.C."/>
            <person name="Klenk H.-P."/>
        </authorList>
    </citation>
    <scope>NUCLEOTIDE SEQUENCE</scope>
    <source>
        <strain>DSM 11486</strain>
    </source>
</reference>
<dbReference type="GeneID" id="9166401"/>
<dbReference type="EMBL" id="CP001939">
    <property type="protein sequence ID" value="ADG91613.1"/>
    <property type="molecule type" value="Genomic_DNA"/>
</dbReference>
<accession>D5U3B3</accession>
<keyword evidence="1" id="KW-0472">Membrane</keyword>
<sequence length="140" mass="15655">MDSRSEDLGSTALRIYVYLLESREPRGVRDVARALNMPVSSVHYHLKRLEELGVIARAPGGYVVAKAIPLEGYILLRKRLIPRLLIYSMFFLGIAIGESYVIHASRRLSPEGALSLITSIVAFAILFVEGLLMRFRLKPG</sequence>
<reference evidence="4" key="2">
    <citation type="journal article" date="2010" name="Stand. Genomic Sci.">
        <title>Complete genome sequence of Thermosphaera aggregans type strain (M11TLT).</title>
        <authorList>
            <person name="Spring S."/>
            <person name="Rachel R."/>
            <person name="Lapidus A."/>
            <person name="Davenport K."/>
            <person name="Tice H."/>
            <person name="Copeland A."/>
            <person name="Cheng J.-F."/>
            <person name="Lucas S."/>
            <person name="Chen F."/>
            <person name="Nolan M."/>
            <person name="Bruce D."/>
            <person name="Goodwin L."/>
            <person name="Pitluck S."/>
            <person name="Ivanova N."/>
            <person name="Mavromatis K."/>
            <person name="Ovchinnikova G."/>
            <person name="Pati A."/>
            <person name="Chen A."/>
            <person name="Palaniappan K."/>
            <person name="Land M."/>
            <person name="Hauser L."/>
            <person name="Chang Y.-J."/>
            <person name="Jeffries C.C."/>
            <person name="Brettin T."/>
            <person name="Detter J.C."/>
            <person name="Tapia R."/>
            <person name="Han C."/>
            <person name="Heimerl T."/>
            <person name="Weikl F."/>
            <person name="Brambilla E."/>
            <person name="Goker M."/>
            <person name="Bristow J."/>
            <person name="Eisen J.A."/>
            <person name="Markowitz V."/>
            <person name="Hugenholtz P."/>
            <person name="Kyrpides N.C."/>
            <person name="Klenk H.-P."/>
        </authorList>
    </citation>
    <scope>NUCLEOTIDE SEQUENCE [LARGE SCALE GENOMIC DNA]</scope>
    <source>
        <strain evidence="4">DSM 11486 / M11TL</strain>
    </source>
</reference>
<dbReference type="InterPro" id="IPR002831">
    <property type="entry name" value="Tscrpt_reg_TrmB_N"/>
</dbReference>
<dbReference type="Proteomes" id="UP000002376">
    <property type="component" value="Chromosome"/>
</dbReference>
<protein>
    <submittedName>
        <fullName evidence="3">Transcriptional regulator, TrmB</fullName>
    </submittedName>
</protein>
<feature type="transmembrane region" description="Helical" evidence="1">
    <location>
        <begin position="84"/>
        <end position="102"/>
    </location>
</feature>
<keyword evidence="4" id="KW-1185">Reference proteome</keyword>
<gene>
    <name evidence="3" type="ordered locus">Tagg_1352</name>
</gene>
<keyword evidence="1" id="KW-1133">Transmembrane helix</keyword>
<evidence type="ECO:0000313" key="3">
    <source>
        <dbReference type="EMBL" id="ADG91613.1"/>
    </source>
</evidence>
<reference evidence="3 4" key="1">
    <citation type="journal article" date="2010" name="Stand. Genomic Sci.">
        <title>Complete genome sequence of Thermosphaera aggregans type strain (M11TL).</title>
        <authorList>
            <person name="Spring S."/>
            <person name="Rachel R."/>
            <person name="Lapidus A."/>
            <person name="Davenport K."/>
            <person name="Tice H."/>
            <person name="Copeland A."/>
            <person name="Cheng J.F."/>
            <person name="Lucas S."/>
            <person name="Chen F."/>
            <person name="Nolan M."/>
            <person name="Bruce D."/>
            <person name="Goodwin L."/>
            <person name="Pitluck S."/>
            <person name="Ivanova N."/>
            <person name="Mavromatis K."/>
            <person name="Ovchinnikova G."/>
            <person name="Pati A."/>
            <person name="Chen A."/>
            <person name="Palaniappan K."/>
            <person name="Land M."/>
            <person name="Hauser L."/>
            <person name="Chang Y.J."/>
            <person name="Jeffries C.C."/>
            <person name="Brettin T."/>
            <person name="Detter J.C."/>
            <person name="Tapia R."/>
            <person name="Han C."/>
            <person name="Heimerl T."/>
            <person name="Weikl F."/>
            <person name="Brambilla E."/>
            <person name="Goker M."/>
            <person name="Bristow J."/>
            <person name="Eisen J.A."/>
            <person name="Markowitz V."/>
            <person name="Hugenholtz P."/>
            <person name="Kyrpides N.C."/>
            <person name="Klenk H.P."/>
        </authorList>
    </citation>
    <scope>NUCLEOTIDE SEQUENCE [LARGE SCALE GENOMIC DNA]</scope>
    <source>
        <strain evidence="4">DSM 11486 / M11TL</strain>
    </source>
</reference>
<dbReference type="AlphaFoldDB" id="D5U3B3"/>
<feature type="domain" description="Transcription regulator TrmB N-terminal" evidence="2">
    <location>
        <begin position="12"/>
        <end position="71"/>
    </location>
</feature>
<dbReference type="InterPro" id="IPR036390">
    <property type="entry name" value="WH_DNA-bd_sf"/>
</dbReference>
<dbReference type="InterPro" id="IPR036388">
    <property type="entry name" value="WH-like_DNA-bd_sf"/>
</dbReference>
<dbReference type="STRING" id="633148.Tagg_1352"/>
<keyword evidence="1" id="KW-0812">Transmembrane</keyword>
<dbReference type="CDD" id="cd00090">
    <property type="entry name" value="HTH_ARSR"/>
    <property type="match status" value="1"/>
</dbReference>
<evidence type="ECO:0000313" key="4">
    <source>
        <dbReference type="Proteomes" id="UP000002376"/>
    </source>
</evidence>
<evidence type="ECO:0000259" key="2">
    <source>
        <dbReference type="Pfam" id="PF01978"/>
    </source>
</evidence>
<name>D5U3B3_THEAM</name>
<feature type="transmembrane region" description="Helical" evidence="1">
    <location>
        <begin position="114"/>
        <end position="132"/>
    </location>
</feature>
<dbReference type="SUPFAM" id="SSF46785">
    <property type="entry name" value="Winged helix' DNA-binding domain"/>
    <property type="match status" value="1"/>
</dbReference>
<dbReference type="eggNOG" id="arCOG05900">
    <property type="taxonomic scope" value="Archaea"/>
</dbReference>
<dbReference type="HOGENOM" id="CLU_155018_0_0_2"/>
<dbReference type="Gene3D" id="1.10.10.10">
    <property type="entry name" value="Winged helix-like DNA-binding domain superfamily/Winged helix DNA-binding domain"/>
    <property type="match status" value="1"/>
</dbReference>
<dbReference type="OrthoDB" id="30795at2157"/>